<sequence>MRYFGVCKLPGENTL</sequence>
<proteinExistence type="predicted"/>
<feature type="non-terminal residue" evidence="1">
    <location>
        <position position="15"/>
    </location>
</feature>
<name>A0A8S2X770_9BILA</name>
<gene>
    <name evidence="1" type="ORF">SMN809_LOCUS34061</name>
</gene>
<evidence type="ECO:0000313" key="1">
    <source>
        <dbReference type="EMBL" id="CAF4481747.1"/>
    </source>
</evidence>
<comment type="caution">
    <text evidence="1">The sequence shown here is derived from an EMBL/GenBank/DDBJ whole genome shotgun (WGS) entry which is preliminary data.</text>
</comment>
<protein>
    <submittedName>
        <fullName evidence="1">Uncharacterized protein</fullName>
    </submittedName>
</protein>
<accession>A0A8S2X770</accession>
<reference evidence="1" key="1">
    <citation type="submission" date="2021-02" db="EMBL/GenBank/DDBJ databases">
        <authorList>
            <person name="Nowell W R."/>
        </authorList>
    </citation>
    <scope>NUCLEOTIDE SEQUENCE</scope>
</reference>
<evidence type="ECO:0000313" key="2">
    <source>
        <dbReference type="Proteomes" id="UP000676336"/>
    </source>
</evidence>
<organism evidence="1 2">
    <name type="scientific">Rotaria magnacalcarata</name>
    <dbReference type="NCBI Taxonomy" id="392030"/>
    <lineage>
        <taxon>Eukaryota</taxon>
        <taxon>Metazoa</taxon>
        <taxon>Spiralia</taxon>
        <taxon>Gnathifera</taxon>
        <taxon>Rotifera</taxon>
        <taxon>Eurotatoria</taxon>
        <taxon>Bdelloidea</taxon>
        <taxon>Philodinida</taxon>
        <taxon>Philodinidae</taxon>
        <taxon>Rotaria</taxon>
    </lineage>
</organism>
<dbReference type="Proteomes" id="UP000676336">
    <property type="component" value="Unassembled WGS sequence"/>
</dbReference>
<dbReference type="EMBL" id="CAJOBI010076978">
    <property type="protein sequence ID" value="CAF4481747.1"/>
    <property type="molecule type" value="Genomic_DNA"/>
</dbReference>